<proteinExistence type="predicted"/>
<feature type="region of interest" description="Disordered" evidence="1">
    <location>
        <begin position="540"/>
        <end position="587"/>
    </location>
</feature>
<protein>
    <submittedName>
        <fullName evidence="2">Uncharacterized protein</fullName>
    </submittedName>
</protein>
<feature type="region of interest" description="Disordered" evidence="1">
    <location>
        <begin position="501"/>
        <end position="520"/>
    </location>
</feature>
<sequence>MAGYSDDSLPTMEGILGQGQDPFEGLDFDNYQPEEPNFEPSFEPSFESQPTPEVKVKSREEDFCIDHISFIDEPEPEFSIDSTPSAYVGPQQFGTGEPYQDTSIYGDGMDFHFQSQEPQGYDELGPFAEQDLEQMSVGDMFMETSDVHNNNFSITHQSQSFPLTVDTTMAAAYDGDCPYDSDDSMPLSGQLPTDSPLNSPITTVQVNDGQPHTIQRRGSTPLIAHGKIKRTTRRNQGEHTDPETLSANYYGKPPPQKLPWGPMQKNGKPLFSYNRQGEVCKGRPLTIKEMRMYLFDPSDSQEQRANWVNRIPEPGERRRQNAVRSGLTLWIGWTPAQVSGRYPSSDSNKCKFLDCALDSRTIKTGDPRVIFDERHNVTGANINPFWNAAYCHLYCFEKHFNLVQLLSTIDLRLDDRIFQKEEQNLSVLKPDEYEAGRRWFEDCWPAHREWYIRHYQPAKVIRDEARKSPGRTVPAPAVERVRLWDKSLTSRIMERSLELESRAKAQQRKKRREVKKDSCDRDIHRGDLDLANKARHIANQARNQRVKSHNQGDDFQKEPPKVGANMERFSAPTETKPTAAVEQVLSS</sequence>
<feature type="compositionally biased region" description="Low complexity" evidence="1">
    <location>
        <begin position="33"/>
        <end position="53"/>
    </location>
</feature>
<dbReference type="Proteomes" id="UP001396898">
    <property type="component" value="Unassembled WGS sequence"/>
</dbReference>
<evidence type="ECO:0000256" key="1">
    <source>
        <dbReference type="SAM" id="MobiDB-lite"/>
    </source>
</evidence>
<feature type="region of interest" description="Disordered" evidence="1">
    <location>
        <begin position="231"/>
        <end position="250"/>
    </location>
</feature>
<accession>A0ABR1S6Y4</accession>
<keyword evidence="3" id="KW-1185">Reference proteome</keyword>
<dbReference type="EMBL" id="JAQQWI010000007">
    <property type="protein sequence ID" value="KAK8027620.1"/>
    <property type="molecule type" value="Genomic_DNA"/>
</dbReference>
<feature type="compositionally biased region" description="Basic and acidic residues" evidence="1">
    <location>
        <begin position="550"/>
        <end position="560"/>
    </location>
</feature>
<feature type="region of interest" description="Disordered" evidence="1">
    <location>
        <begin position="1"/>
        <end position="57"/>
    </location>
</feature>
<name>A0ABR1S6Y4_9PEZI</name>
<organism evidence="2 3">
    <name type="scientific">Apiospora marii</name>
    <dbReference type="NCBI Taxonomy" id="335849"/>
    <lineage>
        <taxon>Eukaryota</taxon>
        <taxon>Fungi</taxon>
        <taxon>Dikarya</taxon>
        <taxon>Ascomycota</taxon>
        <taxon>Pezizomycotina</taxon>
        <taxon>Sordariomycetes</taxon>
        <taxon>Xylariomycetidae</taxon>
        <taxon>Amphisphaeriales</taxon>
        <taxon>Apiosporaceae</taxon>
        <taxon>Apiospora</taxon>
    </lineage>
</organism>
<evidence type="ECO:0000313" key="2">
    <source>
        <dbReference type="EMBL" id="KAK8027620.1"/>
    </source>
</evidence>
<reference evidence="2 3" key="1">
    <citation type="submission" date="2023-01" db="EMBL/GenBank/DDBJ databases">
        <title>Analysis of 21 Apiospora genomes using comparative genomics revels a genus with tremendous synthesis potential of carbohydrate active enzymes and secondary metabolites.</title>
        <authorList>
            <person name="Sorensen T."/>
        </authorList>
    </citation>
    <scope>NUCLEOTIDE SEQUENCE [LARGE SCALE GENOMIC DNA]</scope>
    <source>
        <strain evidence="2 3">CBS 20057</strain>
    </source>
</reference>
<evidence type="ECO:0000313" key="3">
    <source>
        <dbReference type="Proteomes" id="UP001396898"/>
    </source>
</evidence>
<comment type="caution">
    <text evidence="2">The sequence shown here is derived from an EMBL/GenBank/DDBJ whole genome shotgun (WGS) entry which is preliminary data.</text>
</comment>
<gene>
    <name evidence="2" type="ORF">PG991_004676</name>
</gene>